<dbReference type="InterPro" id="IPR030916">
    <property type="entry name" value="ELWxxDGT_rpt"/>
</dbReference>
<evidence type="ECO:0000313" key="2">
    <source>
        <dbReference type="EMBL" id="ANE51421.1"/>
    </source>
</evidence>
<dbReference type="STRING" id="1492898.SY85_13815"/>
<dbReference type="NCBIfam" id="TIGR04183">
    <property type="entry name" value="Por_Secre_tail"/>
    <property type="match status" value="1"/>
</dbReference>
<dbReference type="OrthoDB" id="1524003at2"/>
<protein>
    <recommendedName>
        <fullName evidence="1">Secretion system C-terminal sorting domain-containing protein</fullName>
    </recommendedName>
</protein>
<reference evidence="3" key="1">
    <citation type="submission" date="2015-01" db="EMBL/GenBank/DDBJ databases">
        <title>Flavisolibacter sp./LCS9/ whole genome sequencing.</title>
        <authorList>
            <person name="Kim M.K."/>
            <person name="Srinivasan S."/>
            <person name="Lee J.-J."/>
        </authorList>
    </citation>
    <scope>NUCLEOTIDE SEQUENCE [LARGE SCALE GENOMIC DNA]</scope>
    <source>
        <strain evidence="3">LCS9</strain>
    </source>
</reference>
<evidence type="ECO:0000259" key="1">
    <source>
        <dbReference type="Pfam" id="PF18962"/>
    </source>
</evidence>
<dbReference type="InterPro" id="IPR026444">
    <property type="entry name" value="Secre_tail"/>
</dbReference>
<dbReference type="RefSeq" id="WP_066405429.1">
    <property type="nucleotide sequence ID" value="NZ_CP011390.1"/>
</dbReference>
<dbReference type="PATRIC" id="fig|1492898.3.peg.2980"/>
<dbReference type="AlphaFoldDB" id="A0A172TWD9"/>
<name>A0A172TWD9_9BACT</name>
<feature type="domain" description="Secretion system C-terminal sorting" evidence="1">
    <location>
        <begin position="1020"/>
        <end position="1087"/>
    </location>
</feature>
<dbReference type="Pfam" id="PF18962">
    <property type="entry name" value="Por_Secre_tail"/>
    <property type="match status" value="1"/>
</dbReference>
<dbReference type="KEGG" id="fla:SY85_13815"/>
<dbReference type="NCBIfam" id="TIGR04534">
    <property type="entry name" value="ELWxxDGT_rpt"/>
    <property type="match status" value="1"/>
</dbReference>
<dbReference type="Proteomes" id="UP000077177">
    <property type="component" value="Chromosome"/>
</dbReference>
<accession>A0A172TWD9</accession>
<gene>
    <name evidence="2" type="ORF">SY85_13815</name>
</gene>
<reference evidence="2 3" key="2">
    <citation type="journal article" date="2016" name="Int. J. Syst. Evol. Microbiol.">
        <title>Flavisolibacter tropicus sp. nov., isolated from tropical soil.</title>
        <authorList>
            <person name="Lee J.J."/>
            <person name="Kang M.S."/>
            <person name="Kim G.S."/>
            <person name="Lee C.S."/>
            <person name="Lim S."/>
            <person name="Lee J."/>
            <person name="Roh S.H."/>
            <person name="Kang H."/>
            <person name="Ha J.M."/>
            <person name="Bae S."/>
            <person name="Jung H.Y."/>
            <person name="Kim M.K."/>
        </authorList>
    </citation>
    <scope>NUCLEOTIDE SEQUENCE [LARGE SCALE GENOMIC DNA]</scope>
    <source>
        <strain evidence="2 3">LCS9</strain>
    </source>
</reference>
<dbReference type="EMBL" id="CP011390">
    <property type="protein sequence ID" value="ANE51421.1"/>
    <property type="molecule type" value="Genomic_DNA"/>
</dbReference>
<keyword evidence="3" id="KW-1185">Reference proteome</keyword>
<organism evidence="2 3">
    <name type="scientific">Flavisolibacter tropicus</name>
    <dbReference type="NCBI Taxonomy" id="1492898"/>
    <lineage>
        <taxon>Bacteria</taxon>
        <taxon>Pseudomonadati</taxon>
        <taxon>Bacteroidota</taxon>
        <taxon>Chitinophagia</taxon>
        <taxon>Chitinophagales</taxon>
        <taxon>Chitinophagaceae</taxon>
        <taxon>Flavisolibacter</taxon>
    </lineage>
</organism>
<sequence length="1093" mass="119949">MNSRRLSCWLLYLLGSVTVTMAQLPYGKKLPPPAVNSRDVQLFNYYNQKKGDLPSVSYDTVMKQFVRHAPGQRISNYSVTGQTLSNQSAQAAKLPVTASSAFQLTKDINTRSDGFPENNPANAFYSFAVLNNVSYFFSNDGIHGNELWRSDGTTAGTYLVKDINPFGDASSGGANIIAANGLLFFAASTGDYGLEPWVSDGTEAGTHLLKDINFANSSGYPSQFVDVNGVVFFTVTINGTNDQLWKTDGTEDGTVLVKDFLQSFIGYRIFELMEANNLAYFIVYTWNTGFQLFRSDGTDIGTYLVRDIGWNTDFDGITAPSQLTEYNNALYFSANDNSGRKLWVSDGTFDGTMPAPGNNDILMQENYNNIYKNYPYRILNNVIYFAGYTFTDGGGLYKYDAVNGAVLVKDLTDVPDSPFDDVVDFVVPVDFTIVNDKLFFKVISNIGGSHDQLWITNGQADQTQLIKEFPSDQGTYPYNFFNGNGVLYFVVNNYADYGTELWSSDGSSGGTSVVKDINPGKLSAYPDDLTFCNGKLLFRADSDAGTELWSSAGSAASTVLVKDINTTTTNGSDAGYMFKGIGLTEYGIVFNAFTPSLGGELYKSDGTAAGTGLLNDIAAGADWSYPNNYMYKNKVTYFIGDDVNGTAIYKTNGASAGLQRITPYINRQQYFVVNYNITDQGLILYTLGNHYTGDALELWRSNGTEAGTFLLTTNLSYYNNNYIEVIGNTAFFIAGDFNTGYELWKSDGTVAGTKMVKDINPGFGGSDPYSFYVYKNTLYFGAYDGTGIDFHRSLWKSDGTEKGTVKLKAIEPTYYQSYFNTEPQHVFQESGGTLYFTATEYNTYGNELWKTNGTDAGTKLVKDINPYTGSFPNYLTDLKGTLYFFADDGVAGLELWTTNGTEKGTAMIKDITPGFGSSYSSLCTAGGKLFFMNNTTFPAKLWSSEGTAATTKEVVDDGLVGLTDISQLTASGNKLFFGAYTKKYGREMYVGDAATSKLNASMVQAANKPIEIAPVFEAELYPNPAKDKAVLHIQRDIENATISIVDMNGKTIWQKNVRKQTTIQLPVSTLTAGVYMVTVNTDKGSKMYQLVKE</sequence>
<evidence type="ECO:0000313" key="3">
    <source>
        <dbReference type="Proteomes" id="UP000077177"/>
    </source>
</evidence>
<proteinExistence type="predicted"/>